<dbReference type="Pfam" id="PF12974">
    <property type="entry name" value="Phosphonate-bd"/>
    <property type="match status" value="1"/>
</dbReference>
<accession>A0A7W1WW09</accession>
<dbReference type="Gene3D" id="3.40.190.10">
    <property type="entry name" value="Periplasmic binding protein-like II"/>
    <property type="match status" value="2"/>
</dbReference>
<keyword evidence="5" id="KW-1185">Reference proteome</keyword>
<feature type="chain" id="PRO_5030976008" evidence="3">
    <location>
        <begin position="39"/>
        <end position="313"/>
    </location>
</feature>
<dbReference type="CDD" id="cd01071">
    <property type="entry name" value="PBP2_PhnD_like"/>
    <property type="match status" value="1"/>
</dbReference>
<dbReference type="Proteomes" id="UP000538931">
    <property type="component" value="Unassembled WGS sequence"/>
</dbReference>
<dbReference type="GO" id="GO:0055085">
    <property type="term" value="P:transmembrane transport"/>
    <property type="evidence" value="ECO:0007669"/>
    <property type="project" value="InterPro"/>
</dbReference>
<dbReference type="AlphaFoldDB" id="A0A7W1WW09"/>
<sequence length="313" mass="34854">MNKQLRTRLSKGCKSLQRHATTLAMTAAAVVGSTQLHAAECDNPDTLRFSIIPTEESVQELTLYKPVIDYLSETTGKEIEFYMPTSYASVMEAMIGGWVDISVQGANSYVIAHEKDPSIQVFATYAKRPGHLQPEGPGYEAVLISRKGGKFDSIDTLDNSVLGLGDPASTSGNLVPRVAFTKVLGEKLDDHFSKVVYTGGHDLTTMAVYEGKVDAGFVASHRFDNVVDRGMVKLEDFNVLWRSPPIPQDPFTYRGALCDDLKEKIRHTFLTLHEKPEMKQFLDNVNSNRFVAMTDADYDIVRELREARKKAQQ</sequence>
<evidence type="ECO:0000313" key="4">
    <source>
        <dbReference type="EMBL" id="MBA4501212.1"/>
    </source>
</evidence>
<evidence type="ECO:0000313" key="5">
    <source>
        <dbReference type="Proteomes" id="UP000538931"/>
    </source>
</evidence>
<dbReference type="SUPFAM" id="SSF53850">
    <property type="entry name" value="Periplasmic binding protein-like II"/>
    <property type="match status" value="1"/>
</dbReference>
<evidence type="ECO:0000256" key="1">
    <source>
        <dbReference type="ARBA" id="ARBA00007162"/>
    </source>
</evidence>
<keyword evidence="2 3" id="KW-0732">Signal</keyword>
<organism evidence="4 5">
    <name type="scientific">Marinobacterium marinum</name>
    <dbReference type="NCBI Taxonomy" id="2756129"/>
    <lineage>
        <taxon>Bacteria</taxon>
        <taxon>Pseudomonadati</taxon>
        <taxon>Pseudomonadota</taxon>
        <taxon>Gammaproteobacteria</taxon>
        <taxon>Oceanospirillales</taxon>
        <taxon>Oceanospirillaceae</taxon>
        <taxon>Marinobacterium</taxon>
    </lineage>
</organism>
<dbReference type="EMBL" id="JACEMT010000033">
    <property type="protein sequence ID" value="MBA4501212.1"/>
    <property type="molecule type" value="Genomic_DNA"/>
</dbReference>
<evidence type="ECO:0000256" key="3">
    <source>
        <dbReference type="SAM" id="SignalP"/>
    </source>
</evidence>
<comment type="caution">
    <text evidence="4">The sequence shown here is derived from an EMBL/GenBank/DDBJ whole genome shotgun (WGS) entry which is preliminary data.</text>
</comment>
<dbReference type="RefSeq" id="WP_181736830.1">
    <property type="nucleotide sequence ID" value="NZ_JACEMT010000033.1"/>
</dbReference>
<dbReference type="PANTHER" id="PTHR35841:SF1">
    <property type="entry name" value="PHOSPHONATES-BINDING PERIPLASMIC PROTEIN"/>
    <property type="match status" value="1"/>
</dbReference>
<reference evidence="4 5" key="1">
    <citation type="submission" date="2020-07" db="EMBL/GenBank/DDBJ databases">
        <title>Bacterium isolated from marien macroalgae.</title>
        <authorList>
            <person name="Zhu K."/>
            <person name="Lu D."/>
            <person name="Du Z."/>
        </authorList>
    </citation>
    <scope>NUCLEOTIDE SEQUENCE [LARGE SCALE GENOMIC DNA]</scope>
    <source>
        <strain evidence="4 5">3-1745</strain>
    </source>
</reference>
<proteinExistence type="inferred from homology"/>
<gene>
    <name evidence="4" type="ORF">H1S06_02355</name>
</gene>
<dbReference type="NCBIfam" id="TIGR01098">
    <property type="entry name" value="3A0109s03R"/>
    <property type="match status" value="1"/>
</dbReference>
<dbReference type="InterPro" id="IPR005770">
    <property type="entry name" value="PhnD"/>
</dbReference>
<evidence type="ECO:0000256" key="2">
    <source>
        <dbReference type="ARBA" id="ARBA00022729"/>
    </source>
</evidence>
<comment type="similarity">
    <text evidence="1">Belongs to the phosphate/phosphite/phosphonate binding protein family.</text>
</comment>
<dbReference type="PANTHER" id="PTHR35841">
    <property type="entry name" value="PHOSPHONATES-BINDING PERIPLASMIC PROTEIN"/>
    <property type="match status" value="1"/>
</dbReference>
<feature type="signal peptide" evidence="3">
    <location>
        <begin position="1"/>
        <end position="38"/>
    </location>
</feature>
<protein>
    <submittedName>
        <fullName evidence="4">Phosphate/phosphite/phosphonate ABC transporter substrate-binding protein</fullName>
    </submittedName>
</protein>
<dbReference type="GO" id="GO:0043190">
    <property type="term" value="C:ATP-binding cassette (ABC) transporter complex"/>
    <property type="evidence" value="ECO:0007669"/>
    <property type="project" value="InterPro"/>
</dbReference>
<name>A0A7W1WW09_9GAMM</name>